<keyword evidence="9" id="KW-0813">Transport</keyword>
<dbReference type="AlphaFoldDB" id="A0A9P0QL06"/>
<dbReference type="GO" id="GO:0030150">
    <property type="term" value="P:protein import into mitochondrial matrix"/>
    <property type="evidence" value="ECO:0007669"/>
    <property type="project" value="UniProtKB-UniRule"/>
</dbReference>
<evidence type="ECO:0000256" key="3">
    <source>
        <dbReference type="ARBA" id="ARBA00020726"/>
    </source>
</evidence>
<comment type="function">
    <text evidence="9">Essential component of the TIM23 complex, a complex that mediates the translocation of transit peptide-containing proteins across the mitochondrial inner membrane.</text>
</comment>
<protein>
    <recommendedName>
        <fullName evidence="3 9">Mitochondrial import inner membrane translocase subunit Tim21</fullName>
    </recommendedName>
</protein>
<evidence type="ECO:0000313" key="11">
    <source>
        <dbReference type="EMBL" id="CAH2350604.1"/>
    </source>
</evidence>
<keyword evidence="9" id="KW-0653">Protein transport</keyword>
<comment type="subunit">
    <text evidence="9">Component of the TIM23 complex.</text>
</comment>
<evidence type="ECO:0000256" key="8">
    <source>
        <dbReference type="ARBA" id="ARBA00023136"/>
    </source>
</evidence>
<dbReference type="Pfam" id="PF08294">
    <property type="entry name" value="TIM21"/>
    <property type="match status" value="1"/>
</dbReference>
<dbReference type="OrthoDB" id="436405at2759"/>
<feature type="transmembrane region" description="Helical" evidence="9">
    <location>
        <begin position="87"/>
        <end position="112"/>
    </location>
</feature>
<proteinExistence type="inferred from homology"/>
<dbReference type="InterPro" id="IPR013261">
    <property type="entry name" value="Tim21"/>
</dbReference>
<evidence type="ECO:0000256" key="4">
    <source>
        <dbReference type="ARBA" id="ARBA00022692"/>
    </source>
</evidence>
<dbReference type="PANTHER" id="PTHR13032">
    <property type="entry name" value="MITOCHONDRIAL IMPORT INNER MEMBRANE TRANSLOCASE SUBUNIT TIM21"/>
    <property type="match status" value="1"/>
</dbReference>
<comment type="similarity">
    <text evidence="2 9">Belongs to the TIM21 family.</text>
</comment>
<feature type="compositionally biased region" description="Pro residues" evidence="10">
    <location>
        <begin position="58"/>
        <end position="70"/>
    </location>
</feature>
<dbReference type="Proteomes" id="UP000837801">
    <property type="component" value="Unassembled WGS sequence"/>
</dbReference>
<keyword evidence="7 9" id="KW-0496">Mitochondrion</keyword>
<dbReference type="SUPFAM" id="SSF101447">
    <property type="entry name" value="Formin homology 2 domain (FH2 domain)"/>
    <property type="match status" value="1"/>
</dbReference>
<keyword evidence="12" id="KW-1185">Reference proteome</keyword>
<evidence type="ECO:0000256" key="7">
    <source>
        <dbReference type="ARBA" id="ARBA00023128"/>
    </source>
</evidence>
<evidence type="ECO:0000256" key="5">
    <source>
        <dbReference type="ARBA" id="ARBA00022946"/>
    </source>
</evidence>
<keyword evidence="5" id="KW-0809">Transit peptide</keyword>
<organism evidence="11 12">
    <name type="scientific">[Candida] railenensis</name>
    <dbReference type="NCBI Taxonomy" id="45579"/>
    <lineage>
        <taxon>Eukaryota</taxon>
        <taxon>Fungi</taxon>
        <taxon>Dikarya</taxon>
        <taxon>Ascomycota</taxon>
        <taxon>Saccharomycotina</taxon>
        <taxon>Pichiomycetes</taxon>
        <taxon>Debaryomycetaceae</taxon>
        <taxon>Kurtzmaniella</taxon>
    </lineage>
</organism>
<dbReference type="GO" id="GO:0005744">
    <property type="term" value="C:TIM23 mitochondrial import inner membrane translocase complex"/>
    <property type="evidence" value="ECO:0007669"/>
    <property type="project" value="UniProtKB-UniRule"/>
</dbReference>
<comment type="caution">
    <text evidence="11">The sequence shown here is derived from an EMBL/GenBank/DDBJ whole genome shotgun (WGS) entry which is preliminary data.</text>
</comment>
<keyword evidence="8 9" id="KW-0472">Membrane</keyword>
<keyword evidence="9" id="KW-0999">Mitochondrion inner membrane</keyword>
<dbReference type="EMBL" id="CAKXYY010000002">
    <property type="protein sequence ID" value="CAH2350604.1"/>
    <property type="molecule type" value="Genomic_DNA"/>
</dbReference>
<evidence type="ECO:0000256" key="1">
    <source>
        <dbReference type="ARBA" id="ARBA00004304"/>
    </source>
</evidence>
<dbReference type="InterPro" id="IPR038552">
    <property type="entry name" value="Tim21_IMS_sf"/>
</dbReference>
<keyword evidence="6 9" id="KW-1133">Transmembrane helix</keyword>
<evidence type="ECO:0000256" key="9">
    <source>
        <dbReference type="RuleBase" id="RU367142"/>
    </source>
</evidence>
<name>A0A9P0QL06_9ASCO</name>
<evidence type="ECO:0000256" key="10">
    <source>
        <dbReference type="SAM" id="MobiDB-lite"/>
    </source>
</evidence>
<evidence type="ECO:0000256" key="2">
    <source>
        <dbReference type="ARBA" id="ARBA00010867"/>
    </source>
</evidence>
<dbReference type="PANTHER" id="PTHR13032:SF6">
    <property type="entry name" value="MITOCHONDRIAL IMPORT INNER MEMBRANE TRANSLOCASE SUBUNIT TIM21"/>
    <property type="match status" value="1"/>
</dbReference>
<dbReference type="Gene3D" id="3.10.450.320">
    <property type="entry name" value="Mitochondrial import inner membrane translocase subunit Tim21"/>
    <property type="match status" value="1"/>
</dbReference>
<gene>
    <name evidence="11" type="ORF">CLIB1423_02S00870</name>
</gene>
<reference evidence="11" key="1">
    <citation type="submission" date="2022-03" db="EMBL/GenBank/DDBJ databases">
        <authorList>
            <person name="Legras J.-L."/>
            <person name="Devillers H."/>
            <person name="Grondin C."/>
        </authorList>
    </citation>
    <scope>NUCLEOTIDE SEQUENCE</scope>
    <source>
        <strain evidence="11">CLIB 1423</strain>
    </source>
</reference>
<comment type="subcellular location">
    <subcellularLocation>
        <location evidence="9">Mitochondrion inner membrane</location>
        <topology evidence="9">Single-pass membrane protein</topology>
    </subcellularLocation>
    <subcellularLocation>
        <location evidence="1">Mitochondrion membrane</location>
        <topology evidence="1">Single-pass membrane protein</topology>
    </subcellularLocation>
</comment>
<feature type="region of interest" description="Disordered" evidence="10">
    <location>
        <begin position="52"/>
        <end position="76"/>
    </location>
</feature>
<keyword evidence="9" id="KW-0811">Translocation</keyword>
<sequence length="257" mass="28224">MRSILSIGASFRIAKGAITYSNPASLLIATKYSYPLIRSQNSFRLNKYYSTGSGASASPPPPPPPPPPPSGDKNAKGKLLLNRISRAFTFSISSLMVVGASGVALLVVYLILSELFLPSGDTRTFNKAVKLVEKNEEAQQILNFKAGERLKAYGETFGDKWVRNRPVQSVKSKSADGKDHLLMKFHVESDAGYHGTVSLDQVDESFWKAEFAYIALDTPNSSKRVYIVEPKFQSKNYVPTLNGNDGFLGLKWGPKKN</sequence>
<evidence type="ECO:0000256" key="6">
    <source>
        <dbReference type="ARBA" id="ARBA00022989"/>
    </source>
</evidence>
<keyword evidence="4 9" id="KW-0812">Transmembrane</keyword>
<accession>A0A9P0QL06</accession>
<evidence type="ECO:0000313" key="12">
    <source>
        <dbReference type="Proteomes" id="UP000837801"/>
    </source>
</evidence>